<dbReference type="InterPro" id="IPR042257">
    <property type="entry name" value="DGOK_C"/>
</dbReference>
<reference evidence="1 2" key="1">
    <citation type="submission" date="2015-08" db="EMBL/GenBank/DDBJ databases">
        <title>Investigation of the bacterial diversity of lava forest soil.</title>
        <authorList>
            <person name="Lee J.S."/>
        </authorList>
    </citation>
    <scope>NUCLEOTIDE SEQUENCE [LARGE SCALE GENOMIC DNA]</scope>
    <source>
        <strain evidence="1 2">GJW-30</strain>
    </source>
</reference>
<dbReference type="Gene3D" id="3.30.420.300">
    <property type="entry name" value="2-keto-3-deoxy-galactonokinase, substrate binding domain"/>
    <property type="match status" value="1"/>
</dbReference>
<dbReference type="RefSeq" id="WP_157746709.1">
    <property type="nucleotide sequence ID" value="NZ_AP014946.1"/>
</dbReference>
<dbReference type="KEGG" id="vgo:GJW-30_1_01460"/>
<dbReference type="Proteomes" id="UP000236884">
    <property type="component" value="Chromosome"/>
</dbReference>
<evidence type="ECO:0000313" key="1">
    <source>
        <dbReference type="EMBL" id="BAT58932.1"/>
    </source>
</evidence>
<name>A0A0S3PSR8_9BRAD</name>
<gene>
    <name evidence="1" type="ORF">GJW-30_1_01460</name>
</gene>
<accession>A0A0S3PSR8</accession>
<dbReference type="GO" id="GO:0034194">
    <property type="term" value="P:D-galactonate catabolic process"/>
    <property type="evidence" value="ECO:0007669"/>
    <property type="project" value="InterPro"/>
</dbReference>
<dbReference type="Pfam" id="PF05035">
    <property type="entry name" value="DGOK"/>
    <property type="match status" value="1"/>
</dbReference>
<dbReference type="AlphaFoldDB" id="A0A0S3PSR8"/>
<sequence length="302" mass="32414">MDVAWIAVDWGTSNVRAWGIAPNGDAAFGVSSDQGMSRLARADYPAVLGELLTSEIDIDGDLLDVVICGMAGARQGWCEAPYLETPARLDDLLQYAVTPDMPPSRLRPRILPGVCQRGGNDDVMRGEETQLLGLIALDPKFEGIVCMPGTHAKWVELRDRQIKRFATAITGELFEVLSVHSVLRHSLGGEIKEDERQAGTLEGLQRGIEAPEKLTSTLFRTRAGALLSGHSPSWCAGYLSGLLIGADIGGQRDWIGNAEIPLIGGATLSRTYQAGLEMIGARSRVVDATEATLTGLRASYVA</sequence>
<evidence type="ECO:0000313" key="2">
    <source>
        <dbReference type="Proteomes" id="UP000236884"/>
    </source>
</evidence>
<dbReference type="EMBL" id="AP014946">
    <property type="protein sequence ID" value="BAT58932.1"/>
    <property type="molecule type" value="Genomic_DNA"/>
</dbReference>
<keyword evidence="1" id="KW-0808">Transferase</keyword>
<proteinExistence type="predicted"/>
<keyword evidence="2" id="KW-1185">Reference proteome</keyword>
<dbReference type="GO" id="GO:0008671">
    <property type="term" value="F:2-dehydro-3-deoxygalactonokinase activity"/>
    <property type="evidence" value="ECO:0007669"/>
    <property type="project" value="InterPro"/>
</dbReference>
<organism evidence="1 2">
    <name type="scientific">Variibacter gotjawalensis</name>
    <dbReference type="NCBI Taxonomy" id="1333996"/>
    <lineage>
        <taxon>Bacteria</taxon>
        <taxon>Pseudomonadati</taxon>
        <taxon>Pseudomonadota</taxon>
        <taxon>Alphaproteobacteria</taxon>
        <taxon>Hyphomicrobiales</taxon>
        <taxon>Nitrobacteraceae</taxon>
        <taxon>Variibacter</taxon>
    </lineage>
</organism>
<keyword evidence="1" id="KW-0418">Kinase</keyword>
<dbReference type="InterPro" id="IPR007729">
    <property type="entry name" value="DGOK"/>
</dbReference>
<dbReference type="Gene3D" id="3.30.420.310">
    <property type="entry name" value="2-keto-3-deoxy-galactonokinase, C-terminal domain"/>
    <property type="match status" value="1"/>
</dbReference>
<protein>
    <submittedName>
        <fullName evidence="1">2-keto-3-deoxy-galactonokinase</fullName>
    </submittedName>
</protein>
<dbReference type="InterPro" id="IPR042258">
    <property type="entry name" value="DGOK_N"/>
</dbReference>